<proteinExistence type="inferred from homology"/>
<dbReference type="InterPro" id="IPR036526">
    <property type="entry name" value="C-N_Hydrolase_sf"/>
</dbReference>
<dbReference type="RefSeq" id="WP_168614665.1">
    <property type="nucleotide sequence ID" value="NZ_BAAAOX010000003.1"/>
</dbReference>
<dbReference type="InterPro" id="IPR003010">
    <property type="entry name" value="C-N_Hydrolase"/>
</dbReference>
<protein>
    <submittedName>
        <fullName evidence="3">Carbon-nitrogen hydrolase family protein</fullName>
    </submittedName>
</protein>
<dbReference type="InterPro" id="IPR001110">
    <property type="entry name" value="UPF0012_CS"/>
</dbReference>
<accession>A0A7H2BEG0</accession>
<dbReference type="PANTHER" id="PTHR23088:SF27">
    <property type="entry name" value="DEAMINATED GLUTATHIONE AMIDASE"/>
    <property type="match status" value="1"/>
</dbReference>
<dbReference type="GO" id="GO:0016787">
    <property type="term" value="F:hydrolase activity"/>
    <property type="evidence" value="ECO:0007669"/>
    <property type="project" value="UniProtKB-KW"/>
</dbReference>
<sequence length="266" mass="28803">MRIALAQISSTRDVAQNIELLRENVATAAQHDADLVVFPEASMLSFEGPLPDETAAHQGEWEKAVKDAAQQHGIAIAAGGFKTAGERVYNQLLLAYPDGSEKIYNKMHLFDAYGFEESENVAPGDELVLAEVAGTKLGLTVCYDVRFPKLYAEYSRAGAQVMLVIASWGEGSGKVDQWRALTTARALDSNSYVVAVGQAHPLTVGSDPDESPAPLGIGRSRVIDPFGRELVELGESPDLRLVELDLELVEEAHQKLPVLENAKLGY</sequence>
<dbReference type="PANTHER" id="PTHR23088">
    <property type="entry name" value="NITRILASE-RELATED"/>
    <property type="match status" value="1"/>
</dbReference>
<keyword evidence="3" id="KW-0378">Hydrolase</keyword>
<dbReference type="PROSITE" id="PS01227">
    <property type="entry name" value="UPF0012"/>
    <property type="match status" value="1"/>
</dbReference>
<name>A0A7H2BEG0_9MICC</name>
<dbReference type="CDD" id="cd07581">
    <property type="entry name" value="nitrilase_3"/>
    <property type="match status" value="1"/>
</dbReference>
<keyword evidence="4" id="KW-1185">Reference proteome</keyword>
<comment type="similarity">
    <text evidence="1">Belongs to the carbon-nitrogen hydrolase superfamily. NIT1/NIT2 family.</text>
</comment>
<dbReference type="GeneID" id="96622963"/>
<feature type="domain" description="CN hydrolase" evidence="2">
    <location>
        <begin position="1"/>
        <end position="246"/>
    </location>
</feature>
<dbReference type="AlphaFoldDB" id="A0A7H2BEG0"/>
<evidence type="ECO:0000313" key="4">
    <source>
        <dbReference type="Proteomes" id="UP000516404"/>
    </source>
</evidence>
<evidence type="ECO:0000256" key="1">
    <source>
        <dbReference type="ARBA" id="ARBA00010613"/>
    </source>
</evidence>
<dbReference type="PROSITE" id="PS50263">
    <property type="entry name" value="CN_HYDROLASE"/>
    <property type="match status" value="1"/>
</dbReference>
<gene>
    <name evidence="3" type="ORF">IDM49_01830</name>
</gene>
<dbReference type="Proteomes" id="UP000516404">
    <property type="component" value="Chromosome"/>
</dbReference>
<organism evidence="3 4">
    <name type="scientific">Rothia terrae</name>
    <dbReference type="NCBI Taxonomy" id="396015"/>
    <lineage>
        <taxon>Bacteria</taxon>
        <taxon>Bacillati</taxon>
        <taxon>Actinomycetota</taxon>
        <taxon>Actinomycetes</taxon>
        <taxon>Micrococcales</taxon>
        <taxon>Micrococcaceae</taxon>
        <taxon>Rothia</taxon>
    </lineage>
</organism>
<dbReference type="EMBL" id="CP061539">
    <property type="protein sequence ID" value="QNV38056.1"/>
    <property type="molecule type" value="Genomic_DNA"/>
</dbReference>
<dbReference type="KEGG" id="rter:IDM49_01830"/>
<evidence type="ECO:0000313" key="3">
    <source>
        <dbReference type="EMBL" id="QNV38056.1"/>
    </source>
</evidence>
<reference evidence="3 4" key="1">
    <citation type="submission" date="2020-09" db="EMBL/GenBank/DDBJ databases">
        <title>Investigation of environmental microbes.</title>
        <authorList>
            <person name="Ou Y."/>
            <person name="Kang Q."/>
        </authorList>
    </citation>
    <scope>NUCLEOTIDE SEQUENCE [LARGE SCALE GENOMIC DNA]</scope>
    <source>
        <strain evidence="3 4">KJZ-14</strain>
    </source>
</reference>
<dbReference type="SUPFAM" id="SSF56317">
    <property type="entry name" value="Carbon-nitrogen hydrolase"/>
    <property type="match status" value="1"/>
</dbReference>
<evidence type="ECO:0000259" key="2">
    <source>
        <dbReference type="PROSITE" id="PS50263"/>
    </source>
</evidence>
<dbReference type="Pfam" id="PF00795">
    <property type="entry name" value="CN_hydrolase"/>
    <property type="match status" value="1"/>
</dbReference>
<dbReference type="Gene3D" id="3.60.110.10">
    <property type="entry name" value="Carbon-nitrogen hydrolase"/>
    <property type="match status" value="1"/>
</dbReference>